<name>A0A165MV79_9APHY</name>
<protein>
    <submittedName>
        <fullName evidence="1">Uncharacterized protein</fullName>
    </submittedName>
</protein>
<evidence type="ECO:0000313" key="1">
    <source>
        <dbReference type="EMBL" id="KZT66170.1"/>
    </source>
</evidence>
<sequence>MYSSVSSSKYFRRNLSDREKSIYTAPGTMHADATSSLLGKTFRRTDKLRRAATAYIDQGRRASARGQGVWSCTGCRTSLMTAAANKNRHLVCSLTKSASNLVPCVRGTRPRGISSLTSGVQTALLAPICYRTCGCMAAMRPSTLIQSQLAGLEYVLSSIETCEA</sequence>
<dbReference type="AlphaFoldDB" id="A0A165MV79"/>
<dbReference type="Proteomes" id="UP000076727">
    <property type="component" value="Unassembled WGS sequence"/>
</dbReference>
<keyword evidence="2" id="KW-1185">Reference proteome</keyword>
<gene>
    <name evidence="1" type="ORF">DAEQUDRAFT_730512</name>
</gene>
<accession>A0A165MV79</accession>
<reference evidence="1 2" key="1">
    <citation type="journal article" date="2016" name="Mol. Biol. Evol.">
        <title>Comparative Genomics of Early-Diverging Mushroom-Forming Fungi Provides Insights into the Origins of Lignocellulose Decay Capabilities.</title>
        <authorList>
            <person name="Nagy L.G."/>
            <person name="Riley R."/>
            <person name="Tritt A."/>
            <person name="Adam C."/>
            <person name="Daum C."/>
            <person name="Floudas D."/>
            <person name="Sun H."/>
            <person name="Yadav J.S."/>
            <person name="Pangilinan J."/>
            <person name="Larsson K.H."/>
            <person name="Matsuura K."/>
            <person name="Barry K."/>
            <person name="Labutti K."/>
            <person name="Kuo R."/>
            <person name="Ohm R.A."/>
            <person name="Bhattacharya S.S."/>
            <person name="Shirouzu T."/>
            <person name="Yoshinaga Y."/>
            <person name="Martin F.M."/>
            <person name="Grigoriev I.V."/>
            <person name="Hibbett D.S."/>
        </authorList>
    </citation>
    <scope>NUCLEOTIDE SEQUENCE [LARGE SCALE GENOMIC DNA]</scope>
    <source>
        <strain evidence="1 2">L-15889</strain>
    </source>
</reference>
<proteinExistence type="predicted"/>
<evidence type="ECO:0000313" key="2">
    <source>
        <dbReference type="Proteomes" id="UP000076727"/>
    </source>
</evidence>
<organism evidence="1 2">
    <name type="scientific">Daedalea quercina L-15889</name>
    <dbReference type="NCBI Taxonomy" id="1314783"/>
    <lineage>
        <taxon>Eukaryota</taxon>
        <taxon>Fungi</taxon>
        <taxon>Dikarya</taxon>
        <taxon>Basidiomycota</taxon>
        <taxon>Agaricomycotina</taxon>
        <taxon>Agaricomycetes</taxon>
        <taxon>Polyporales</taxon>
        <taxon>Fomitopsis</taxon>
    </lineage>
</organism>
<dbReference type="EMBL" id="KV429093">
    <property type="protein sequence ID" value="KZT66170.1"/>
    <property type="molecule type" value="Genomic_DNA"/>
</dbReference>